<evidence type="ECO:0000313" key="4">
    <source>
        <dbReference type="Proteomes" id="UP000663870"/>
    </source>
</evidence>
<comment type="caution">
    <text evidence="1">The sequence shown here is derived from an EMBL/GenBank/DDBJ whole genome shotgun (WGS) entry which is preliminary data.</text>
</comment>
<reference evidence="1" key="1">
    <citation type="submission" date="2021-02" db="EMBL/GenBank/DDBJ databases">
        <authorList>
            <person name="Nowell W R."/>
        </authorList>
    </citation>
    <scope>NUCLEOTIDE SEQUENCE</scope>
</reference>
<dbReference type="Proteomes" id="UP000663870">
    <property type="component" value="Unassembled WGS sequence"/>
</dbReference>
<gene>
    <name evidence="2" type="ORF">JXQ802_LOCUS50862</name>
    <name evidence="1" type="ORF">PYM288_LOCUS34676</name>
</gene>
<keyword evidence="4" id="KW-1185">Reference proteome</keyword>
<dbReference type="InterPro" id="IPR036397">
    <property type="entry name" value="RNaseH_sf"/>
</dbReference>
<proteinExistence type="predicted"/>
<dbReference type="EMBL" id="CAJNOH010005435">
    <property type="protein sequence ID" value="CAF1398058.1"/>
    <property type="molecule type" value="Genomic_DNA"/>
</dbReference>
<accession>A0A815KUV9</accession>
<organism evidence="1 3">
    <name type="scientific">Rotaria sordida</name>
    <dbReference type="NCBI Taxonomy" id="392033"/>
    <lineage>
        <taxon>Eukaryota</taxon>
        <taxon>Metazoa</taxon>
        <taxon>Spiralia</taxon>
        <taxon>Gnathifera</taxon>
        <taxon>Rotifera</taxon>
        <taxon>Eurotatoria</taxon>
        <taxon>Bdelloidea</taxon>
        <taxon>Philodinida</taxon>
        <taxon>Philodinidae</taxon>
        <taxon>Rotaria</taxon>
    </lineage>
</organism>
<dbReference type="GO" id="GO:0003676">
    <property type="term" value="F:nucleic acid binding"/>
    <property type="evidence" value="ECO:0007669"/>
    <property type="project" value="InterPro"/>
</dbReference>
<evidence type="ECO:0000313" key="2">
    <source>
        <dbReference type="EMBL" id="CAF1623303.1"/>
    </source>
</evidence>
<dbReference type="AlphaFoldDB" id="A0A815KUV9"/>
<evidence type="ECO:0000313" key="3">
    <source>
        <dbReference type="Proteomes" id="UP000663854"/>
    </source>
</evidence>
<evidence type="ECO:0000313" key="1">
    <source>
        <dbReference type="EMBL" id="CAF1398058.1"/>
    </source>
</evidence>
<dbReference type="Gene3D" id="3.30.420.10">
    <property type="entry name" value="Ribonuclease H-like superfamily/Ribonuclease H"/>
    <property type="match status" value="1"/>
</dbReference>
<evidence type="ECO:0008006" key="5">
    <source>
        <dbReference type="Google" id="ProtNLM"/>
    </source>
</evidence>
<dbReference type="EMBL" id="CAJNOL010006926">
    <property type="protein sequence ID" value="CAF1623303.1"/>
    <property type="molecule type" value="Genomic_DNA"/>
</dbReference>
<protein>
    <recommendedName>
        <fullName evidence="5">Integrase catalytic domain-containing protein</fullName>
    </recommendedName>
</protein>
<dbReference type="Proteomes" id="UP000663854">
    <property type="component" value="Unassembled WGS sequence"/>
</dbReference>
<name>A0A815KUV9_9BILA</name>
<sequence>MDGKIAALCNERRTDWDEVLQFVTFNYNTSIHAKTKQTPLEMMHGRQATLPFDQQKEIISLTQDPEHSQKIRIFLEKLVHEARSNITKNQQQYKARYDLNRQDLLLKVNDLVLVKTVIVQHVKKLTLTRQVTMDVIVPLVERWNLIQ</sequence>